<dbReference type="KEGG" id="cmax:111483236"/>
<evidence type="ECO:0000313" key="1">
    <source>
        <dbReference type="Proteomes" id="UP000504608"/>
    </source>
</evidence>
<dbReference type="SUPFAM" id="SSF50630">
    <property type="entry name" value="Acid proteases"/>
    <property type="match status" value="1"/>
</dbReference>
<evidence type="ECO:0000313" key="2">
    <source>
        <dbReference type="RefSeq" id="XP_022985147.1"/>
    </source>
</evidence>
<dbReference type="Pfam" id="PF08284">
    <property type="entry name" value="RVP_2"/>
    <property type="match status" value="1"/>
</dbReference>
<dbReference type="InterPro" id="IPR021109">
    <property type="entry name" value="Peptidase_aspartic_dom_sf"/>
</dbReference>
<dbReference type="PANTHER" id="PTHR15503:SF45">
    <property type="entry name" value="RNA-DIRECTED DNA POLYMERASE HOMOLOG"/>
    <property type="match status" value="1"/>
</dbReference>
<sequence length="230" mass="25610">MGVLKFLSALQRKVEPKEIVEKGLMFVDATINSRPSRSTLIDSGATHNFIANQEARRLGLTIGKDLRKMKDVNSEALPIVGVSKRVPFKIGDWTGELDLVVARMDGFDVVLGMEFLLEHKVIPMQLAKCLMITDRNPTVIPASIKQLATTEETVSIEIKEVLNSYVDIMPESLPQTLPPHRGIDHEIELIPGVKPPAKNAYRMAPPKLAELWKQLDELLKTGFIRPTNAP</sequence>
<dbReference type="SUPFAM" id="SSF56672">
    <property type="entry name" value="DNA/RNA polymerases"/>
    <property type="match status" value="1"/>
</dbReference>
<dbReference type="RefSeq" id="XP_022985147.1">
    <property type="nucleotide sequence ID" value="XM_023129379.1"/>
</dbReference>
<dbReference type="GeneID" id="111483236"/>
<dbReference type="Gene3D" id="3.10.10.10">
    <property type="entry name" value="HIV Type 1 Reverse Transcriptase, subunit A, domain 1"/>
    <property type="match status" value="1"/>
</dbReference>
<dbReference type="InterPro" id="IPR043502">
    <property type="entry name" value="DNA/RNA_pol_sf"/>
</dbReference>
<organism evidence="1 2">
    <name type="scientific">Cucurbita maxima</name>
    <name type="common">Pumpkin</name>
    <name type="synonym">Winter squash</name>
    <dbReference type="NCBI Taxonomy" id="3661"/>
    <lineage>
        <taxon>Eukaryota</taxon>
        <taxon>Viridiplantae</taxon>
        <taxon>Streptophyta</taxon>
        <taxon>Embryophyta</taxon>
        <taxon>Tracheophyta</taxon>
        <taxon>Spermatophyta</taxon>
        <taxon>Magnoliopsida</taxon>
        <taxon>eudicotyledons</taxon>
        <taxon>Gunneridae</taxon>
        <taxon>Pentapetalae</taxon>
        <taxon>rosids</taxon>
        <taxon>fabids</taxon>
        <taxon>Cucurbitales</taxon>
        <taxon>Cucurbitaceae</taxon>
        <taxon>Cucurbiteae</taxon>
        <taxon>Cucurbita</taxon>
    </lineage>
</organism>
<dbReference type="InterPro" id="IPR032567">
    <property type="entry name" value="RTL1-rel"/>
</dbReference>
<keyword evidence="1" id="KW-1185">Reference proteome</keyword>
<gene>
    <name evidence="2" type="primary">LOC111483236</name>
</gene>
<accession>A0A6J1J429</accession>
<name>A0A6J1J429_CUCMA</name>
<reference evidence="2" key="1">
    <citation type="submission" date="2025-08" db="UniProtKB">
        <authorList>
            <consortium name="RefSeq"/>
        </authorList>
    </citation>
    <scope>IDENTIFICATION</scope>
    <source>
        <tissue evidence="2">Young leaves</tissue>
    </source>
</reference>
<dbReference type="PANTHER" id="PTHR15503">
    <property type="entry name" value="LDOC1 RELATED"/>
    <property type="match status" value="1"/>
</dbReference>
<dbReference type="OrthoDB" id="2431547at2759"/>
<dbReference type="AlphaFoldDB" id="A0A6J1J429"/>
<proteinExistence type="predicted"/>
<dbReference type="Gene3D" id="2.40.70.10">
    <property type="entry name" value="Acid Proteases"/>
    <property type="match status" value="1"/>
</dbReference>
<protein>
    <submittedName>
        <fullName evidence="2">Uncharacterized protein LOC111483236</fullName>
    </submittedName>
</protein>
<dbReference type="CDD" id="cd00303">
    <property type="entry name" value="retropepsin_like"/>
    <property type="match status" value="1"/>
</dbReference>
<dbReference type="Proteomes" id="UP000504608">
    <property type="component" value="Unplaced"/>
</dbReference>